<dbReference type="FunFam" id="3.30.50.10:FF:000001">
    <property type="entry name" value="GATA transcription factor (GATAd)"/>
    <property type="match status" value="1"/>
</dbReference>
<evidence type="ECO:0000256" key="2">
    <source>
        <dbReference type="ARBA" id="ARBA00022723"/>
    </source>
</evidence>
<dbReference type="Ensembl" id="ENSEBUT00000020314.1">
    <property type="protein sequence ID" value="ENSEBUP00000019738.1"/>
    <property type="gene ID" value="ENSEBUG00000012266.1"/>
</dbReference>
<proteinExistence type="predicted"/>
<dbReference type="GO" id="GO:0000978">
    <property type="term" value="F:RNA polymerase II cis-regulatory region sequence-specific DNA binding"/>
    <property type="evidence" value="ECO:0007669"/>
    <property type="project" value="TreeGrafter"/>
</dbReference>
<keyword evidence="10" id="KW-0539">Nucleus</keyword>
<dbReference type="GO" id="GO:0045165">
    <property type="term" value="P:cell fate commitment"/>
    <property type="evidence" value="ECO:0007669"/>
    <property type="project" value="TreeGrafter"/>
</dbReference>
<keyword evidence="15" id="KW-1185">Reference proteome</keyword>
<feature type="compositionally biased region" description="Basic and acidic residues" evidence="12">
    <location>
        <begin position="265"/>
        <end position="274"/>
    </location>
</feature>
<dbReference type="InterPro" id="IPR013088">
    <property type="entry name" value="Znf_NHR/GATA"/>
</dbReference>
<dbReference type="GO" id="GO:0005634">
    <property type="term" value="C:nucleus"/>
    <property type="evidence" value="ECO:0007669"/>
    <property type="project" value="UniProtKB-SubCell"/>
</dbReference>
<dbReference type="GO" id="GO:0008270">
    <property type="term" value="F:zinc ion binding"/>
    <property type="evidence" value="ECO:0007669"/>
    <property type="project" value="UniProtKB-KW"/>
</dbReference>
<evidence type="ECO:0000256" key="12">
    <source>
        <dbReference type="SAM" id="MobiDB-lite"/>
    </source>
</evidence>
<dbReference type="GO" id="GO:1902895">
    <property type="term" value="P:positive regulation of miRNA transcription"/>
    <property type="evidence" value="ECO:0007669"/>
    <property type="project" value="TreeGrafter"/>
</dbReference>
<dbReference type="FunFam" id="3.30.50.10:FF:000032">
    <property type="entry name" value="Transcription factor GATA-3"/>
    <property type="match status" value="1"/>
</dbReference>
<dbReference type="Pfam" id="PF00320">
    <property type="entry name" value="GATA"/>
    <property type="match status" value="2"/>
</dbReference>
<dbReference type="GeneTree" id="ENSGT00940000156315"/>
<dbReference type="PROSITE" id="PS50114">
    <property type="entry name" value="GATA_ZN_FINGER_2"/>
    <property type="match status" value="2"/>
</dbReference>
<keyword evidence="8" id="KW-0010">Activator</keyword>
<name>A0A8C4QST2_EPTBU</name>
<sequence>MYVPLWESNRHFISGHPLPSTSPNTRCSRGHRKPHCGFETTRLPTPATHECNVQRFNLAWMCGMKRPMMEVGSEQPRWLAHPSVLNGQHPMEAHHPGLSHGYPEPSQLLPPEEVDVFFNHLDAQGNPYYTTNPAHARAVHGYRQHGAQMCRPHILPGHAGLPWLDSGKALGAHGPTAWSMPPFAKAPLHPHPGTLGAYSPAGATPAHSAPHLFAFPPTPPKDSASPEAQGASGPAGAANNGRQALGALSGQQPQGLAQTSVPHQGSDDGEKELGGGKGGPFSLAEGMKLENCSPARSGADIPGATHHPIPMYPPYLGHGHVEYGGPLYSHGGLLAGAAASFAPKPRSKSRCSAVTAVPFPPLAEGRECVNCGATSTPLWRRDGTGHYLCNACGLYHKMNGQNRPLIKPKRRLSAARRAGTSCANCQTTITTLWRRNANGDPVCNACGLYFKLHNVNRPMTMKKEGIQTRNRKMSNKSKKSRKGPEMLDGDFSKSMHDKVPAFSAAALAGPMGPLSHHHHHHHLGHYSGHMLPTPTPMHPSTGLSFAPAHHSNMVTAMC</sequence>
<feature type="domain" description="GATA-type" evidence="13">
    <location>
        <begin position="416"/>
        <end position="469"/>
    </location>
</feature>
<keyword evidence="7" id="KW-0238">DNA-binding</keyword>
<dbReference type="Proteomes" id="UP000694388">
    <property type="component" value="Unplaced"/>
</dbReference>
<evidence type="ECO:0000313" key="14">
    <source>
        <dbReference type="Ensembl" id="ENSEBUP00000019738.1"/>
    </source>
</evidence>
<dbReference type="Gene3D" id="3.30.50.10">
    <property type="entry name" value="Erythroid Transcription Factor GATA-1, subunit A"/>
    <property type="match status" value="2"/>
</dbReference>
<reference evidence="14" key="1">
    <citation type="submission" date="2025-08" db="UniProtKB">
        <authorList>
            <consortium name="Ensembl"/>
        </authorList>
    </citation>
    <scope>IDENTIFICATION</scope>
</reference>
<reference evidence="14" key="2">
    <citation type="submission" date="2025-09" db="UniProtKB">
        <authorList>
            <consortium name="Ensembl"/>
        </authorList>
    </citation>
    <scope>IDENTIFICATION</scope>
</reference>
<feature type="compositionally biased region" description="Polar residues" evidence="12">
    <location>
        <begin position="249"/>
        <end position="263"/>
    </location>
</feature>
<keyword evidence="3" id="KW-0677">Repeat</keyword>
<keyword evidence="6" id="KW-0805">Transcription regulation</keyword>
<keyword evidence="9" id="KW-0804">Transcription</keyword>
<dbReference type="InterPro" id="IPR000679">
    <property type="entry name" value="Znf_GATA"/>
</dbReference>
<dbReference type="GO" id="GO:0000981">
    <property type="term" value="F:DNA-binding transcription factor activity, RNA polymerase II-specific"/>
    <property type="evidence" value="ECO:0007669"/>
    <property type="project" value="TreeGrafter"/>
</dbReference>
<dbReference type="SMART" id="SM00401">
    <property type="entry name" value="ZnF_GATA"/>
    <property type="match status" value="2"/>
</dbReference>
<dbReference type="AlphaFoldDB" id="A0A8C4QST2"/>
<dbReference type="GO" id="GO:0045944">
    <property type="term" value="P:positive regulation of transcription by RNA polymerase II"/>
    <property type="evidence" value="ECO:0007669"/>
    <property type="project" value="TreeGrafter"/>
</dbReference>
<feature type="compositionally biased region" description="Low complexity" evidence="12">
    <location>
        <begin position="223"/>
        <end position="238"/>
    </location>
</feature>
<comment type="subcellular location">
    <subcellularLocation>
        <location evidence="1">Nucleus</location>
    </subcellularLocation>
</comment>
<accession>A0A8C4QST2</accession>
<evidence type="ECO:0000313" key="15">
    <source>
        <dbReference type="Proteomes" id="UP000694388"/>
    </source>
</evidence>
<dbReference type="GO" id="GO:0000122">
    <property type="term" value="P:negative regulation of transcription by RNA polymerase II"/>
    <property type="evidence" value="ECO:0007669"/>
    <property type="project" value="TreeGrafter"/>
</dbReference>
<dbReference type="PANTHER" id="PTHR10071">
    <property type="entry name" value="TRANSCRIPTION FACTOR GATA FAMILY MEMBER"/>
    <property type="match status" value="1"/>
</dbReference>
<evidence type="ECO:0000256" key="7">
    <source>
        <dbReference type="ARBA" id="ARBA00023125"/>
    </source>
</evidence>
<feature type="compositionally biased region" description="Basic and acidic residues" evidence="12">
    <location>
        <begin position="482"/>
        <end position="494"/>
    </location>
</feature>
<evidence type="ECO:0000256" key="4">
    <source>
        <dbReference type="ARBA" id="ARBA00022771"/>
    </source>
</evidence>
<feature type="compositionally biased region" description="Basic residues" evidence="12">
    <location>
        <begin position="469"/>
        <end position="481"/>
    </location>
</feature>
<organism evidence="14 15">
    <name type="scientific">Eptatretus burgeri</name>
    <name type="common">Inshore hagfish</name>
    <dbReference type="NCBI Taxonomy" id="7764"/>
    <lineage>
        <taxon>Eukaryota</taxon>
        <taxon>Metazoa</taxon>
        <taxon>Chordata</taxon>
        <taxon>Craniata</taxon>
        <taxon>Vertebrata</taxon>
        <taxon>Cyclostomata</taxon>
        <taxon>Myxini</taxon>
        <taxon>Myxiniformes</taxon>
        <taxon>Myxinidae</taxon>
        <taxon>Eptatretinae</taxon>
        <taxon>Eptatretus</taxon>
    </lineage>
</organism>
<feature type="region of interest" description="Disordered" evidence="12">
    <location>
        <begin position="208"/>
        <end position="285"/>
    </location>
</feature>
<evidence type="ECO:0000256" key="1">
    <source>
        <dbReference type="ARBA" id="ARBA00004123"/>
    </source>
</evidence>
<evidence type="ECO:0000256" key="8">
    <source>
        <dbReference type="ARBA" id="ARBA00023159"/>
    </source>
</evidence>
<feature type="region of interest" description="Disordered" evidence="12">
    <location>
        <begin position="466"/>
        <end position="494"/>
    </location>
</feature>
<keyword evidence="2" id="KW-0479">Metal-binding</keyword>
<evidence type="ECO:0000256" key="3">
    <source>
        <dbReference type="ARBA" id="ARBA00022737"/>
    </source>
</evidence>
<dbReference type="PANTHER" id="PTHR10071:SF149">
    <property type="entry name" value="ENDOTHELIAL TRANSCRIPTION FACTOR GATA-2"/>
    <property type="match status" value="1"/>
</dbReference>
<dbReference type="PRINTS" id="PR00619">
    <property type="entry name" value="GATAZNFINGER"/>
</dbReference>
<keyword evidence="4 11" id="KW-0863">Zinc-finger</keyword>
<evidence type="ECO:0000256" key="9">
    <source>
        <dbReference type="ARBA" id="ARBA00023163"/>
    </source>
</evidence>
<evidence type="ECO:0000256" key="11">
    <source>
        <dbReference type="PROSITE-ProRule" id="PRU00094"/>
    </source>
</evidence>
<evidence type="ECO:0000256" key="10">
    <source>
        <dbReference type="ARBA" id="ARBA00023242"/>
    </source>
</evidence>
<evidence type="ECO:0000256" key="6">
    <source>
        <dbReference type="ARBA" id="ARBA00023015"/>
    </source>
</evidence>
<keyword evidence="5" id="KW-0862">Zinc</keyword>
<dbReference type="GO" id="GO:0045766">
    <property type="term" value="P:positive regulation of angiogenesis"/>
    <property type="evidence" value="ECO:0007669"/>
    <property type="project" value="TreeGrafter"/>
</dbReference>
<feature type="domain" description="GATA-type" evidence="13">
    <location>
        <begin position="362"/>
        <end position="416"/>
    </location>
</feature>
<dbReference type="InterPro" id="IPR039355">
    <property type="entry name" value="Transcription_factor_GATA"/>
</dbReference>
<evidence type="ECO:0000256" key="5">
    <source>
        <dbReference type="ARBA" id="ARBA00022833"/>
    </source>
</evidence>
<evidence type="ECO:0000259" key="13">
    <source>
        <dbReference type="PROSITE" id="PS50114"/>
    </source>
</evidence>
<dbReference type="PROSITE" id="PS00344">
    <property type="entry name" value="GATA_ZN_FINGER_1"/>
    <property type="match status" value="2"/>
</dbReference>
<dbReference type="SUPFAM" id="SSF57716">
    <property type="entry name" value="Glucocorticoid receptor-like (DNA-binding domain)"/>
    <property type="match status" value="2"/>
</dbReference>
<dbReference type="CDD" id="cd00202">
    <property type="entry name" value="ZnF_GATA"/>
    <property type="match status" value="2"/>
</dbReference>
<protein>
    <submittedName>
        <fullName evidence="14">GATA binding protein 2</fullName>
    </submittedName>
</protein>